<dbReference type="Pfam" id="PF02566">
    <property type="entry name" value="OsmC"/>
    <property type="match status" value="1"/>
</dbReference>
<evidence type="ECO:0000313" key="1">
    <source>
        <dbReference type="EMBL" id="AQS57479.1"/>
    </source>
</evidence>
<gene>
    <name evidence="1" type="ORF">B0W44_09360</name>
</gene>
<sequence>MELKREERGFVTETAYGSLHVSSDEQQGFRPFQLMAASVAGCSAIVLNKVMAKMRIPCDDIKVSVQVERNEAEANRIERLQLHFVIRGQNLKKDKVERAMALARKNCPMVQSVKNSIDVTETFEIVE</sequence>
<dbReference type="InterPro" id="IPR036102">
    <property type="entry name" value="OsmC/Ohrsf"/>
</dbReference>
<organism evidence="1 2">
    <name type="scientific">Novibacillus thermophilus</name>
    <dbReference type="NCBI Taxonomy" id="1471761"/>
    <lineage>
        <taxon>Bacteria</taxon>
        <taxon>Bacillati</taxon>
        <taxon>Bacillota</taxon>
        <taxon>Bacilli</taxon>
        <taxon>Bacillales</taxon>
        <taxon>Thermoactinomycetaceae</taxon>
        <taxon>Novibacillus</taxon>
    </lineage>
</organism>
<dbReference type="SUPFAM" id="SSF82784">
    <property type="entry name" value="OsmC-like"/>
    <property type="match status" value="1"/>
</dbReference>
<dbReference type="AlphaFoldDB" id="A0A1U9KBM3"/>
<dbReference type="STRING" id="1471761.B0W44_09360"/>
<dbReference type="OrthoDB" id="13625at2"/>
<accession>A0A1U9KBM3</accession>
<dbReference type="KEGG" id="ntr:B0W44_09360"/>
<dbReference type="Gene3D" id="3.30.300.20">
    <property type="match status" value="1"/>
</dbReference>
<name>A0A1U9KBM3_9BACL</name>
<dbReference type="InterPro" id="IPR015946">
    <property type="entry name" value="KH_dom-like_a/b"/>
</dbReference>
<dbReference type="Proteomes" id="UP000188603">
    <property type="component" value="Chromosome"/>
</dbReference>
<dbReference type="PANTHER" id="PTHR34352:SF1">
    <property type="entry name" value="PROTEIN YHFA"/>
    <property type="match status" value="1"/>
</dbReference>
<reference evidence="1 2" key="1">
    <citation type="journal article" date="2015" name="Int. J. Syst. Evol. Microbiol.">
        <title>Novibacillus thermophilus gen. nov., sp. nov., a Gram-staining-negative and moderately thermophilic member of the family Thermoactinomycetaceae.</title>
        <authorList>
            <person name="Yang G."/>
            <person name="Chen J."/>
            <person name="Zhou S."/>
        </authorList>
    </citation>
    <scope>NUCLEOTIDE SEQUENCE [LARGE SCALE GENOMIC DNA]</scope>
    <source>
        <strain evidence="1 2">SG-1</strain>
    </source>
</reference>
<dbReference type="RefSeq" id="WP_077721321.1">
    <property type="nucleotide sequence ID" value="NZ_CP019699.1"/>
</dbReference>
<dbReference type="EMBL" id="CP019699">
    <property type="protein sequence ID" value="AQS57479.1"/>
    <property type="molecule type" value="Genomic_DNA"/>
</dbReference>
<evidence type="ECO:0000313" key="2">
    <source>
        <dbReference type="Proteomes" id="UP000188603"/>
    </source>
</evidence>
<protein>
    <submittedName>
        <fullName evidence="1">Osmotically inducible protein C</fullName>
    </submittedName>
</protein>
<dbReference type="PANTHER" id="PTHR34352">
    <property type="entry name" value="PROTEIN YHFA"/>
    <property type="match status" value="1"/>
</dbReference>
<proteinExistence type="predicted"/>
<dbReference type="InterPro" id="IPR003718">
    <property type="entry name" value="OsmC/Ohr_fam"/>
</dbReference>
<keyword evidence="2" id="KW-1185">Reference proteome</keyword>